<protein>
    <submittedName>
        <fullName evidence="1">Putative translationally controlled tumor protein</fullName>
        <ecNumber evidence="1">2.7.11.1</ecNumber>
    </submittedName>
</protein>
<dbReference type="AlphaFoldDB" id="A0A5B7B452"/>
<gene>
    <name evidence="1" type="ORF">Din_033138</name>
</gene>
<accession>A0A5B7B452</accession>
<proteinExistence type="predicted"/>
<evidence type="ECO:0000313" key="1">
    <source>
        <dbReference type="EMBL" id="MPA63697.1"/>
    </source>
</evidence>
<sequence length="99" mass="11094">MWHDRLGHPSNQVLHHMLSTLPSAPLKATHSTATSFSLTPSLTRKLRMGCCGKWKESGWFKEQSVLTLGLTLQQKVQMKMNPSGFRSNLLLTKSSLWGS</sequence>
<name>A0A5B7B452_DAVIN</name>
<dbReference type="EC" id="2.7.11.1" evidence="1"/>
<reference evidence="1" key="1">
    <citation type="submission" date="2019-08" db="EMBL/GenBank/DDBJ databases">
        <title>Reference gene set and small RNA set construction with multiple tissues from Davidia involucrata Baill.</title>
        <authorList>
            <person name="Yang H."/>
            <person name="Zhou C."/>
            <person name="Li G."/>
            <person name="Wang J."/>
            <person name="Gao P."/>
            <person name="Wang M."/>
            <person name="Wang R."/>
            <person name="Zhao Y."/>
        </authorList>
    </citation>
    <scope>NUCLEOTIDE SEQUENCE</scope>
    <source>
        <tissue evidence="1">Mixed with DoveR01_LX</tissue>
    </source>
</reference>
<keyword evidence="1" id="KW-0808">Transferase</keyword>
<dbReference type="GO" id="GO:0004674">
    <property type="term" value="F:protein serine/threonine kinase activity"/>
    <property type="evidence" value="ECO:0007669"/>
    <property type="project" value="UniProtKB-EC"/>
</dbReference>
<dbReference type="EMBL" id="GHES01033138">
    <property type="protein sequence ID" value="MPA63697.1"/>
    <property type="molecule type" value="Transcribed_RNA"/>
</dbReference>
<organism evidence="1">
    <name type="scientific">Davidia involucrata</name>
    <name type="common">Dove tree</name>
    <dbReference type="NCBI Taxonomy" id="16924"/>
    <lineage>
        <taxon>Eukaryota</taxon>
        <taxon>Viridiplantae</taxon>
        <taxon>Streptophyta</taxon>
        <taxon>Embryophyta</taxon>
        <taxon>Tracheophyta</taxon>
        <taxon>Spermatophyta</taxon>
        <taxon>Magnoliopsida</taxon>
        <taxon>eudicotyledons</taxon>
        <taxon>Gunneridae</taxon>
        <taxon>Pentapetalae</taxon>
        <taxon>asterids</taxon>
        <taxon>Cornales</taxon>
        <taxon>Nyssaceae</taxon>
        <taxon>Davidia</taxon>
    </lineage>
</organism>